<protein>
    <submittedName>
        <fullName evidence="2">Protein of uncharacterized function (DUF3108)</fullName>
    </submittedName>
</protein>
<evidence type="ECO:0000256" key="1">
    <source>
        <dbReference type="SAM" id="SignalP"/>
    </source>
</evidence>
<dbReference type="Pfam" id="PF11306">
    <property type="entry name" value="DUF3108"/>
    <property type="match status" value="1"/>
</dbReference>
<feature type="signal peptide" evidence="1">
    <location>
        <begin position="1"/>
        <end position="32"/>
    </location>
</feature>
<name>A0A378XE92_9BURK</name>
<proteinExistence type="predicted"/>
<keyword evidence="1" id="KW-0732">Signal</keyword>
<feature type="chain" id="PRO_5016847178" evidence="1">
    <location>
        <begin position="33"/>
        <end position="247"/>
    </location>
</feature>
<evidence type="ECO:0000313" key="2">
    <source>
        <dbReference type="EMBL" id="SUA53718.1"/>
    </source>
</evidence>
<dbReference type="STRING" id="1122619.GCA_000373745_02505"/>
<evidence type="ECO:0000313" key="3">
    <source>
        <dbReference type="Proteomes" id="UP000254603"/>
    </source>
</evidence>
<sequence length="247" mass="28272">MSLFTTYKSRYKHGMWLLTLTLVSLFSTPIYAQSKGDVEFVDAVFAVSYNNAASAGDAKLMIKNHQNTYDVSFNLKHSLIDINQKASFSAKDCHITPQSYQSSTSPALRSTTKESLNFNWANKTAIRHYSKDGDTTFNLKQHVYDPMSLFFKARCDLMAGKKQLSYPLLYKGREANHQYQVIGTEKVSTGMGDFEALVVQRQRRNPDRRTTFFVAPELDYLIVKIHHRESKMANVTMTLKSMDYKTK</sequence>
<accession>A0A378XE92</accession>
<dbReference type="InterPro" id="IPR021457">
    <property type="entry name" value="DUF3108"/>
</dbReference>
<dbReference type="EMBL" id="UGSB01000001">
    <property type="protein sequence ID" value="SUA53718.1"/>
    <property type="molecule type" value="Genomic_DNA"/>
</dbReference>
<reference evidence="2 3" key="1">
    <citation type="submission" date="2018-06" db="EMBL/GenBank/DDBJ databases">
        <authorList>
            <consortium name="Pathogen Informatics"/>
            <person name="Doyle S."/>
        </authorList>
    </citation>
    <scope>NUCLEOTIDE SEQUENCE [LARGE SCALE GENOMIC DNA]</scope>
    <source>
        <strain evidence="2 3">NCTC11997</strain>
    </source>
</reference>
<dbReference type="Proteomes" id="UP000254603">
    <property type="component" value="Unassembled WGS sequence"/>
</dbReference>
<dbReference type="AlphaFoldDB" id="A0A378XE92"/>
<organism evidence="2 3">
    <name type="scientific">Oligella ureolytica</name>
    <dbReference type="NCBI Taxonomy" id="90244"/>
    <lineage>
        <taxon>Bacteria</taxon>
        <taxon>Pseudomonadati</taxon>
        <taxon>Pseudomonadota</taxon>
        <taxon>Betaproteobacteria</taxon>
        <taxon>Burkholderiales</taxon>
        <taxon>Alcaligenaceae</taxon>
        <taxon>Oligella</taxon>
    </lineage>
</organism>
<gene>
    <name evidence="2" type="ORF">NCTC11997_01282</name>
</gene>
<dbReference type="RefSeq" id="WP_018575684.1">
    <property type="nucleotide sequence ID" value="NZ_CP065725.1"/>
</dbReference>